<dbReference type="InterPro" id="IPR037066">
    <property type="entry name" value="Plug_dom_sf"/>
</dbReference>
<dbReference type="Pfam" id="PF13715">
    <property type="entry name" value="CarbopepD_reg_2"/>
    <property type="match status" value="1"/>
</dbReference>
<sequence length="2163" mass="249741">MKHIFTTLVFFCCSFIFAQDFKSEWKEVIQFELDGKIKSAHEAVNSIYKKAKRKKINEQIIKCFFYQSKFLQVNDENYQVKVIENLTKEIKNSTDSKKAILNYIYASILSNYYQNNRYAIDNRTDVKNNNSKDFKTWTKNDFQKEISKTFATLLTDEDQLHKTKLKDFESIFEISPFTDGKSISLYDFLQKKVIDYHFQNAYSLHNEKYKAIFTELIKNSDEFVAFKTDTISDGNLKMIIEIFQNNEKYCLKNNNQDIHVLQYNRMKKFYNYINDKTIYFSKLTDLESKTKNEYLLQDIKLDVAKYYFSISSKEKNENHYPKVLTLVDTILNRRDNPNAKAEAESLKSDILKKEISLTITGKIYPNQNYRAFVEYKNVDTLQVSYYKIPLAIFNKLESKYNYYYRSTNSPSIDRDSLVLAYIKNNKPLLSTLKTLPSKSDYFEYSTEILMDNLDIGLYLIFCETKNPHHKIRKDFAYKTMQVSNIEFVQEQKNDLDNFYILNRKTGQPLENVTVKNDTETQKSNKNGEVKFNTVDDSYQNRYSELLFTKEKDTLIHSYYKSVKLNNDNEKYEAKSMLFFDRAIYRPGQKVFFKGYIFQNKNNVKSVVPFLTVHVIISDANDNEVKTFDIQTNEFGSFTGEYDIPKNVLTGEFSISIEEPDDTEIDTKYYDKKENEHLFWDKVDYDEYPEFSFKVEEYKRPTFEITFDEITENYTIGDKITIKGNAKTLAGSNLTNATVDYNVTKSFRKKNQYFNDDEDEIFDETTTDENGNFKIEFIASTDNISVSEVETINYTIETEITDLNGETRTKKSSMVVGQKMLKLSCIVASQLKQEEKNTLQIKVTTLNNFPIKTKGTITFIAQNQNHFLIKRELFPELHSISKTEFEKLFPYEAFDKKDTEIVEKKIKTIPFDTENSTTIDLDFLKDFEPKKYKILVEAKDQKGNEITTEAFFELLSTKKMANKEKLFTLNQIESDKNNFVFEIQSVIPDLFITSRMYADEKNQSQTVIQLKNGSALVKFPKKNSYSTDVNFHFSTLWENNYFADEITISKDEIETKLDFEVISMRNKIEPGSNENWSFLIKNSKLQSEVLASMYDTSLDQFATTDWDKITFYNHKSHPSVIYQRPNRYENTIRFDNAYLITKYYKTYTPNPELNWFGFDFNGKNKYANERYLNSVKPIATVPKNAKTVYGVVSDKLGPLPGANVIVSGTTRSTQTDFNGYYEIEMEAGESLDISFTGYNAISIKYEKEKNINVTLDEGASLREVVVVGFSTQKKENYVSAVRTIIEDDYAITSLDQMLQGKASGIQIVAASGKLGAAARVIIRGNNSNDENARPLFVVDGVPMTEEEFSKINLNDIKNMAVLKDASAKSLYGSRGVNGVILVNTNNGLQALEQVKTRTNFNETAFFFPNLTTDSKGNINFSFTSPESLTKWRLRMFAHNKKTETGYFQTDVISKKDLMVMPNMPRFVREKDVINLATKVVNMTNETKSGNAVLLLFDAATNKAIDTLTMNTNNVKIFNCKPKQSVVVNWTITIPDGIQGLRYKVIAKSGNVSDGEENILPVLTDKILITESIPVWVKSNSKREFTLANLKNNMSTTLQNHALTFEYTSNPVWIALQSLPYLMTYEHDCAEQTFAKYYANCIAEKIISSNPKIEKLFQKWQNTKSVASKLAMNEELKSIVLAETPWLLDAESDEEKNKRLAILMDLNTLKENNEKSLKKLEEKMLPSGGFPWFSGGTENRYISQHILSRIGHLNKLFPNDSLKYKTIVSKGIPNLDKQFVSVYSKNKKIFRPETVNLNYLYTRSFYINEYPLSKKCDSLIQLQLKHSKEDWLNYSLYEKGLLALIMNRFNEKAFAKKIISSLKETVSNNDEIGMYWIENTSGCYWYQSSIETQALLIEAFAEIDYNKEMIDAMKVWLIKNKQTDKWSTTKSTTEAVYALLNYGSDWTSLKENTKITIGDEKLLTKKLISKDEEQQTGYLKVQFTADEITPKMGTITINNKTSAPGFGGVYWQYFESLENIKKDSTQAIAIDKKLFKKIKTSKGDELVSVTDETLKVGDLLTVRLIIKTENNLEFVHLKDLRASCLEPVDVISGYQSSSNCSYYKSTKDVATHFFFDVLNKGTYVLEYDLRVTNLGSFNNGISTLQSMYAPEFSSHSENIKIKVVE</sequence>
<comment type="caution">
    <text evidence="3">The sequence shown here is derived from an EMBL/GenBank/DDBJ whole genome shotgun (WGS) entry which is preliminary data.</text>
</comment>
<evidence type="ECO:0000256" key="1">
    <source>
        <dbReference type="ARBA" id="ARBA00010556"/>
    </source>
</evidence>
<gene>
    <name evidence="3" type="ORF">H9X54_015235</name>
</gene>
<dbReference type="EMBL" id="JACSOD020000506">
    <property type="protein sequence ID" value="MBM6500645.1"/>
    <property type="molecule type" value="Genomic_DNA"/>
</dbReference>
<dbReference type="InterPro" id="IPR023997">
    <property type="entry name" value="TonB-dep_OMP_SusC/RagA_CS"/>
</dbReference>
<name>A0ABS2D0C8_9FLAO</name>
<dbReference type="Gene3D" id="1.50.10.20">
    <property type="match status" value="1"/>
</dbReference>
<dbReference type="InterPro" id="IPR001599">
    <property type="entry name" value="Macroglobln_a2"/>
</dbReference>
<proteinExistence type="inferred from homology"/>
<dbReference type="InterPro" id="IPR008930">
    <property type="entry name" value="Terpenoid_cyclase/PrenylTrfase"/>
</dbReference>
<accession>A0ABS2D0C8</accession>
<comment type="similarity">
    <text evidence="1">Belongs to the protease inhibitor I39 (alpha-2-macroglobulin) family. Bacterial alpha-2-macroglobulin subfamily.</text>
</comment>
<dbReference type="InterPro" id="IPR041246">
    <property type="entry name" value="Bact_MG10"/>
</dbReference>
<reference evidence="3 4" key="1">
    <citation type="submission" date="2021-02" db="EMBL/GenBank/DDBJ databases">
        <authorList>
            <person name="Jung H.S."/>
            <person name="Chun B.H."/>
            <person name="Jeon C.O."/>
        </authorList>
    </citation>
    <scope>NUCLEOTIDE SEQUENCE [LARGE SCALE GENOMIC DNA]</scope>
    <source>
        <strain evidence="3 4">LMG 25203</strain>
    </source>
</reference>
<dbReference type="Pfam" id="PF01835">
    <property type="entry name" value="MG2"/>
    <property type="match status" value="1"/>
</dbReference>
<evidence type="ECO:0000313" key="3">
    <source>
        <dbReference type="EMBL" id="MBM6500645.1"/>
    </source>
</evidence>
<dbReference type="InterPro" id="IPR012910">
    <property type="entry name" value="Plug_dom"/>
</dbReference>
<dbReference type="Pfam" id="PF00207">
    <property type="entry name" value="A2M"/>
    <property type="match status" value="1"/>
</dbReference>
<keyword evidence="4" id="KW-1185">Reference proteome</keyword>
<dbReference type="NCBIfam" id="TIGR04057">
    <property type="entry name" value="SusC_RagA_signa"/>
    <property type="match status" value="1"/>
</dbReference>
<dbReference type="SUPFAM" id="SSF56935">
    <property type="entry name" value="Porins"/>
    <property type="match status" value="1"/>
</dbReference>
<dbReference type="InterPro" id="IPR002890">
    <property type="entry name" value="MG2"/>
</dbReference>
<dbReference type="Proteomes" id="UP000759529">
    <property type="component" value="Unassembled WGS sequence"/>
</dbReference>
<dbReference type="SUPFAM" id="SSF49464">
    <property type="entry name" value="Carboxypeptidase regulatory domain-like"/>
    <property type="match status" value="1"/>
</dbReference>
<dbReference type="Gene3D" id="2.60.40.1930">
    <property type="match status" value="1"/>
</dbReference>
<dbReference type="SUPFAM" id="SSF48239">
    <property type="entry name" value="Terpenoid cyclases/Protein prenyltransferases"/>
    <property type="match status" value="1"/>
</dbReference>
<dbReference type="Gene3D" id="2.60.40.1120">
    <property type="entry name" value="Carboxypeptidase-like, regulatory domain"/>
    <property type="match status" value="1"/>
</dbReference>
<organism evidence="3 4">
    <name type="scientific">Flavobacterium macrobrachii</name>
    <dbReference type="NCBI Taxonomy" id="591204"/>
    <lineage>
        <taxon>Bacteria</taxon>
        <taxon>Pseudomonadati</taxon>
        <taxon>Bacteroidota</taxon>
        <taxon>Flavobacteriia</taxon>
        <taxon>Flavobacteriales</taxon>
        <taxon>Flavobacteriaceae</taxon>
        <taxon>Flavobacterium</taxon>
    </lineage>
</organism>
<dbReference type="PANTHER" id="PTHR40094:SF1">
    <property type="entry name" value="UBIQUITIN DOMAIN-CONTAINING PROTEIN"/>
    <property type="match status" value="1"/>
</dbReference>
<evidence type="ECO:0000259" key="2">
    <source>
        <dbReference type="SMART" id="SM01360"/>
    </source>
</evidence>
<dbReference type="InterPro" id="IPR051802">
    <property type="entry name" value="YfhM-like"/>
</dbReference>
<dbReference type="InterPro" id="IPR008969">
    <property type="entry name" value="CarboxyPept-like_regulatory"/>
</dbReference>
<dbReference type="Pfam" id="PF17973">
    <property type="entry name" value="bMG10"/>
    <property type="match status" value="1"/>
</dbReference>
<feature type="domain" description="Alpha-2-macroglobulin" evidence="2">
    <location>
        <begin position="1402"/>
        <end position="1492"/>
    </location>
</feature>
<dbReference type="PANTHER" id="PTHR40094">
    <property type="entry name" value="ALPHA-2-MACROGLOBULIN HOMOLOG"/>
    <property type="match status" value="1"/>
</dbReference>
<dbReference type="Pfam" id="PF07715">
    <property type="entry name" value="Plug"/>
    <property type="match status" value="1"/>
</dbReference>
<evidence type="ECO:0000313" key="4">
    <source>
        <dbReference type="Proteomes" id="UP000759529"/>
    </source>
</evidence>
<dbReference type="RefSeq" id="WP_187656303.1">
    <property type="nucleotide sequence ID" value="NZ_JACSOD020000506.1"/>
</dbReference>
<dbReference type="SMART" id="SM01360">
    <property type="entry name" value="A2M"/>
    <property type="match status" value="1"/>
</dbReference>
<protein>
    <submittedName>
        <fullName evidence="3">Carboxypeptidase-like regulatory domain-containing protein</fullName>
    </submittedName>
</protein>
<dbReference type="Gene3D" id="2.170.130.10">
    <property type="entry name" value="TonB-dependent receptor, plug domain"/>
    <property type="match status" value="1"/>
</dbReference>